<feature type="transmembrane region" description="Helical" evidence="1">
    <location>
        <begin position="6"/>
        <end position="31"/>
    </location>
</feature>
<sequence>MEGLAISLYVYFFLILLFRFSGLVALGFVFYNREDAMLLARQQYNMLNNNNNNNNNNNDVAVAPLPPRSRTLLYSIQAVVSAVLVLQAFATGYLFKCFLYSTSRVGWSWEAAPLMGTVLLMYALTCWAAVASCCRHGWSEWRRRQEPPNTEMIGLL</sequence>
<feature type="transmembrane region" description="Helical" evidence="1">
    <location>
        <begin position="72"/>
        <end position="94"/>
    </location>
</feature>
<gene>
    <name evidence="2" type="ORF">ADEAN_000113800</name>
</gene>
<keyword evidence="1" id="KW-0472">Membrane</keyword>
<protein>
    <submittedName>
        <fullName evidence="2">Uncharacterized protein</fullName>
    </submittedName>
</protein>
<keyword evidence="1" id="KW-0812">Transmembrane</keyword>
<organism evidence="2 3">
    <name type="scientific">Angomonas deanei</name>
    <dbReference type="NCBI Taxonomy" id="59799"/>
    <lineage>
        <taxon>Eukaryota</taxon>
        <taxon>Discoba</taxon>
        <taxon>Euglenozoa</taxon>
        <taxon>Kinetoplastea</taxon>
        <taxon>Metakinetoplastina</taxon>
        <taxon>Trypanosomatida</taxon>
        <taxon>Trypanosomatidae</taxon>
        <taxon>Strigomonadinae</taxon>
        <taxon>Angomonas</taxon>
    </lineage>
</organism>
<accession>A0A7G2C2D3</accession>
<name>A0A7G2C2D3_9TRYP</name>
<dbReference type="AlphaFoldDB" id="A0A7G2C2D3"/>
<evidence type="ECO:0000256" key="1">
    <source>
        <dbReference type="SAM" id="Phobius"/>
    </source>
</evidence>
<keyword evidence="3" id="KW-1185">Reference proteome</keyword>
<reference evidence="2 3" key="1">
    <citation type="submission" date="2020-08" db="EMBL/GenBank/DDBJ databases">
        <authorList>
            <person name="Newling K."/>
            <person name="Davey J."/>
            <person name="Forrester S."/>
        </authorList>
    </citation>
    <scope>NUCLEOTIDE SEQUENCE [LARGE SCALE GENOMIC DNA]</scope>
    <source>
        <strain evidence="3">Crithidia deanei Carvalho (ATCC PRA-265)</strain>
    </source>
</reference>
<dbReference type="EMBL" id="LR877146">
    <property type="protein sequence ID" value="CAD2213695.1"/>
    <property type="molecule type" value="Genomic_DNA"/>
</dbReference>
<feature type="transmembrane region" description="Helical" evidence="1">
    <location>
        <begin position="114"/>
        <end position="134"/>
    </location>
</feature>
<dbReference type="Proteomes" id="UP000515908">
    <property type="component" value="Chromosome 02"/>
</dbReference>
<evidence type="ECO:0000313" key="2">
    <source>
        <dbReference type="EMBL" id="CAD2213695.1"/>
    </source>
</evidence>
<keyword evidence="1" id="KW-1133">Transmembrane helix</keyword>
<evidence type="ECO:0000313" key="3">
    <source>
        <dbReference type="Proteomes" id="UP000515908"/>
    </source>
</evidence>
<dbReference type="VEuPathDB" id="TriTrypDB:ADEAN_000113800"/>
<proteinExistence type="predicted"/>